<evidence type="ECO:0000313" key="2">
    <source>
        <dbReference type="Proteomes" id="UP001592582"/>
    </source>
</evidence>
<proteinExistence type="predicted"/>
<organism evidence="1 2">
    <name type="scientific">Streptacidiphilus alkalitolerans</name>
    <dbReference type="NCBI Taxonomy" id="3342712"/>
    <lineage>
        <taxon>Bacteria</taxon>
        <taxon>Bacillati</taxon>
        <taxon>Actinomycetota</taxon>
        <taxon>Actinomycetes</taxon>
        <taxon>Kitasatosporales</taxon>
        <taxon>Streptomycetaceae</taxon>
        <taxon>Streptacidiphilus</taxon>
    </lineage>
</organism>
<reference evidence="1 2" key="1">
    <citation type="submission" date="2024-09" db="EMBL/GenBank/DDBJ databases">
        <authorList>
            <person name="Lee S.D."/>
        </authorList>
    </citation>
    <scope>NUCLEOTIDE SEQUENCE [LARGE SCALE GENOMIC DNA]</scope>
    <source>
        <strain evidence="1 2">N1-1</strain>
    </source>
</reference>
<protein>
    <submittedName>
        <fullName evidence="1">Uncharacterized protein</fullName>
    </submittedName>
</protein>
<sequence>MSHPQYGVPRLTGVLVEVATERSRQDLKWGRQNHPDGTGSVNQQEAAVQARTWCKSAFGAGYGTWSDVLAEEVAEANAESDPERLRAELVQVAAVAVAWIEAIDRRDPPENPGRGEQLARAAAAGPVSPMFRELAAASPLPAPAAVPTPLPAATVATGPAPRVLCGDTADKGGSQVVCAKTAGHPSPWHRSLQGDSWRRHLVFSTLRRPGRT</sequence>
<comment type="caution">
    <text evidence="1">The sequence shown here is derived from an EMBL/GenBank/DDBJ whole genome shotgun (WGS) entry which is preliminary data.</text>
</comment>
<accession>A0ABV6V9S0</accession>
<keyword evidence="2" id="KW-1185">Reference proteome</keyword>
<evidence type="ECO:0000313" key="1">
    <source>
        <dbReference type="EMBL" id="MFC1410475.1"/>
    </source>
</evidence>
<dbReference type="EMBL" id="JBHEZX010000005">
    <property type="protein sequence ID" value="MFC1410475.1"/>
    <property type="molecule type" value="Genomic_DNA"/>
</dbReference>
<name>A0ABV6V9S0_9ACTN</name>
<gene>
    <name evidence="1" type="ORF">ACEZDG_14495</name>
</gene>
<dbReference type="Proteomes" id="UP001592582">
    <property type="component" value="Unassembled WGS sequence"/>
</dbReference>
<dbReference type="RefSeq" id="WP_380508179.1">
    <property type="nucleotide sequence ID" value="NZ_JBHEZX010000005.1"/>
</dbReference>